<feature type="transmembrane region" description="Helical" evidence="2">
    <location>
        <begin position="848"/>
        <end position="876"/>
    </location>
</feature>
<sequence>MNPSNFHYIIVCVFLCVAHTLPQQPAQNNMNTTPVDVVNNHNNNINNNINNNNTTAHIRKDTTNDMSFNDQRNILNNSDTTNNITNERNLPNDENHQQSENQHQSNNQHLLHLVYESSQCLYSLPRPIRCQISTTDKYMNAKVNQMVEKERITLIEYSFHFTNYTHNPFLFNATFYHKPHIWSRTSTTYGQTLLSLAFNYGILSLMTLTFGTTKTQVELNDSPYGCFGQLPEMDKMSLIRELTMVDFLNVAPNKDHENKTKNLEVVQNGARICHEIVENDNGYARFTDCCCYADVYSGQKVCINSSQNSWLTFLYTLLSIVRYCIFFFGPMLFLSAMTGLARDEFPYTVKLNDKLNKTVMLCRSDQDVPEKLKYKYVLDFRNKRGFPKFKDSITLANKEIDDFWKNKENSSLKSSQNLKPEAPKLTISPVKSESKEKLDGEESDADKKEEAFELPKSLFNCPVHIQIKEYDISINYKRLVTENDVSIGFWKTISNMIFMCRLRNVGPFQDCCRENMFKHALCLRNRPISWLTFWKIIGSILLVVLLPTPYYLRLWVLYKFEINEILSRKYLLSTLGLTERFENSLLHYFLPDHILFAFIYLVYILLAVCFVAMPEDSEDGKIKQVVISSFTDLKNLSWVDVLHMLVSNIIWPFKRFGVMGFLVSIVYLPFVIPFSLIVFCMYCLPTLFLTARMIFYSKKVFREKRVKKSRRAYRVNRKTDNNLRNFYMERWFQKCTNDDSDVTDDLNNNIDSADNRNEYNSKINLMKQTSKMSDILDIDEVDHLNPSKLKKSRTRSASLASTVITFDKDKRACRVLGQLLVSVACIVVLYAILIIITECLGSLVDMLVFTMMGIIVNAGSLLKYIALIIMIVVYSYDSFNNVEKKYLKLNKALFTEVKSRIKDLDKVTSLPSYLQENRGFKAQELNEQADHEMPDDVSERLPRHWFINDLVLFVDNEDMPRIPKKLFENVCEIKVAGVPGPVYRGLLLALKQFIKIVTFIVFVFIVVLTFGNVYEVSNTNQMLAALAGGSLPFILRTFMEPEKPEIEMGTVSFKSKLDEVIKNFAQVWPMYDFDFQLYKPEEDSDSDSEDGSKKKSKKERKDSLSKKHSETLPARKISNPHLDVMESDRSRSIDNMFFDYMCPPSSSATTTTTTVQQPQSGNHRTVAPTKSNQSAKVCFKVPEKEDEETVDIVILLPEEFDLFFDDPLVSSKF</sequence>
<organism evidence="5 6">
    <name type="scientific">Helobdella robusta</name>
    <name type="common">Californian leech</name>
    <dbReference type="NCBI Taxonomy" id="6412"/>
    <lineage>
        <taxon>Eukaryota</taxon>
        <taxon>Metazoa</taxon>
        <taxon>Spiralia</taxon>
        <taxon>Lophotrochozoa</taxon>
        <taxon>Annelida</taxon>
        <taxon>Clitellata</taxon>
        <taxon>Hirudinea</taxon>
        <taxon>Rhynchobdellida</taxon>
        <taxon>Glossiphoniidae</taxon>
        <taxon>Helobdella</taxon>
    </lineage>
</organism>
<feature type="region of interest" description="Disordered" evidence="1">
    <location>
        <begin position="66"/>
        <end position="105"/>
    </location>
</feature>
<reference evidence="4 6" key="2">
    <citation type="journal article" date="2013" name="Nature">
        <title>Insights into bilaterian evolution from three spiralian genomes.</title>
        <authorList>
            <person name="Simakov O."/>
            <person name="Marletaz F."/>
            <person name="Cho S.J."/>
            <person name="Edsinger-Gonzales E."/>
            <person name="Havlak P."/>
            <person name="Hellsten U."/>
            <person name="Kuo D.H."/>
            <person name="Larsson T."/>
            <person name="Lv J."/>
            <person name="Arendt D."/>
            <person name="Savage R."/>
            <person name="Osoegawa K."/>
            <person name="de Jong P."/>
            <person name="Grimwood J."/>
            <person name="Chapman J.A."/>
            <person name="Shapiro H."/>
            <person name="Aerts A."/>
            <person name="Otillar R.P."/>
            <person name="Terry A.Y."/>
            <person name="Boore J.L."/>
            <person name="Grigoriev I.V."/>
            <person name="Lindberg D.R."/>
            <person name="Seaver E.C."/>
            <person name="Weisblat D.A."/>
            <person name="Putnam N.H."/>
            <person name="Rokhsar D.S."/>
        </authorList>
    </citation>
    <scope>NUCLEOTIDE SEQUENCE</scope>
</reference>
<dbReference type="AlphaFoldDB" id="T1FG56"/>
<feature type="transmembrane region" description="Helical" evidence="2">
    <location>
        <begin position="993"/>
        <end position="1014"/>
    </location>
</feature>
<feature type="transmembrane region" description="Helical" evidence="2">
    <location>
        <begin position="594"/>
        <end position="614"/>
    </location>
</feature>
<accession>T1FG56</accession>
<feature type="region of interest" description="Disordered" evidence="1">
    <location>
        <begin position="1147"/>
        <end position="1169"/>
    </location>
</feature>
<evidence type="ECO:0000256" key="2">
    <source>
        <dbReference type="SAM" id="Phobius"/>
    </source>
</evidence>
<proteinExistence type="predicted"/>
<dbReference type="PANTHER" id="PTHR42264:SF6">
    <property type="entry name" value="TRANSMEMBRANE PROTEIN"/>
    <property type="match status" value="1"/>
</dbReference>
<feature type="compositionally biased region" description="Basic and acidic residues" evidence="1">
    <location>
        <begin position="432"/>
        <end position="444"/>
    </location>
</feature>
<keyword evidence="3" id="KW-0732">Signal</keyword>
<dbReference type="KEGG" id="hro:HELRODRAFT_180676"/>
<feature type="region of interest" description="Disordered" evidence="1">
    <location>
        <begin position="1081"/>
        <end position="1125"/>
    </location>
</feature>
<keyword evidence="2" id="KW-0812">Transmembrane</keyword>
<feature type="chain" id="PRO_5010980645" evidence="3">
    <location>
        <begin position="23"/>
        <end position="1213"/>
    </location>
</feature>
<dbReference type="CTD" id="20207805"/>
<feature type="transmembrane region" description="Helical" evidence="2">
    <location>
        <begin position="533"/>
        <end position="552"/>
    </location>
</feature>
<dbReference type="OMA" id="KCTWHMF"/>
<protein>
    <submittedName>
        <fullName evidence="4 5">Uncharacterized protein</fullName>
    </submittedName>
</protein>
<reference evidence="5" key="3">
    <citation type="submission" date="2015-06" db="UniProtKB">
        <authorList>
            <consortium name="EnsemblMetazoa"/>
        </authorList>
    </citation>
    <scope>IDENTIFICATION</scope>
</reference>
<feature type="compositionally biased region" description="Basic and acidic residues" evidence="1">
    <location>
        <begin position="1099"/>
        <end position="1110"/>
    </location>
</feature>
<evidence type="ECO:0000256" key="1">
    <source>
        <dbReference type="SAM" id="MobiDB-lite"/>
    </source>
</evidence>
<feature type="transmembrane region" description="Helical" evidence="2">
    <location>
        <begin position="310"/>
        <end position="334"/>
    </location>
</feature>
<dbReference type="EnsemblMetazoa" id="HelroT180676">
    <property type="protein sequence ID" value="HelroP180676"/>
    <property type="gene ID" value="HelroG180676"/>
</dbReference>
<name>T1FG56_HELRO</name>
<feature type="region of interest" description="Disordered" evidence="1">
    <location>
        <begin position="413"/>
        <end position="444"/>
    </location>
</feature>
<feature type="signal peptide" evidence="3">
    <location>
        <begin position="1"/>
        <end position="22"/>
    </location>
</feature>
<dbReference type="HOGENOM" id="CLU_269505_0_0_1"/>
<evidence type="ECO:0000256" key="3">
    <source>
        <dbReference type="SAM" id="SignalP"/>
    </source>
</evidence>
<keyword evidence="6" id="KW-1185">Reference proteome</keyword>
<evidence type="ECO:0000313" key="5">
    <source>
        <dbReference type="EnsemblMetazoa" id="HelroP180676"/>
    </source>
</evidence>
<feature type="compositionally biased region" description="Low complexity" evidence="1">
    <location>
        <begin position="1147"/>
        <end position="1160"/>
    </location>
</feature>
<evidence type="ECO:0000313" key="6">
    <source>
        <dbReference type="Proteomes" id="UP000015101"/>
    </source>
</evidence>
<gene>
    <name evidence="5" type="primary">20207805</name>
    <name evidence="4" type="ORF">HELRODRAFT_180676</name>
</gene>
<dbReference type="InParanoid" id="T1FG56"/>
<reference evidence="6" key="1">
    <citation type="submission" date="2012-12" db="EMBL/GenBank/DDBJ databases">
        <authorList>
            <person name="Hellsten U."/>
            <person name="Grimwood J."/>
            <person name="Chapman J.A."/>
            <person name="Shapiro H."/>
            <person name="Aerts A."/>
            <person name="Otillar R.P."/>
            <person name="Terry A.Y."/>
            <person name="Boore J.L."/>
            <person name="Simakov O."/>
            <person name="Marletaz F."/>
            <person name="Cho S.-J."/>
            <person name="Edsinger-Gonzales E."/>
            <person name="Havlak P."/>
            <person name="Kuo D.-H."/>
            <person name="Larsson T."/>
            <person name="Lv J."/>
            <person name="Arendt D."/>
            <person name="Savage R."/>
            <person name="Osoegawa K."/>
            <person name="de Jong P."/>
            <person name="Lindberg D.R."/>
            <person name="Seaver E.C."/>
            <person name="Weisblat D.A."/>
            <person name="Putnam N.H."/>
            <person name="Grigoriev I.V."/>
            <person name="Rokhsar D.S."/>
        </authorList>
    </citation>
    <scope>NUCLEOTIDE SEQUENCE</scope>
</reference>
<keyword evidence="2" id="KW-0472">Membrane</keyword>
<dbReference type="PANTHER" id="PTHR42264">
    <property type="entry name" value="EPHRIN_REC_LIKE DOMAIN-CONTAINING PROTEIN"/>
    <property type="match status" value="1"/>
</dbReference>
<evidence type="ECO:0000313" key="4">
    <source>
        <dbReference type="EMBL" id="ESN93587.1"/>
    </source>
</evidence>
<dbReference type="RefSeq" id="XP_009028232.1">
    <property type="nucleotide sequence ID" value="XM_009029984.1"/>
</dbReference>
<feature type="transmembrane region" description="Helical" evidence="2">
    <location>
        <begin position="815"/>
        <end position="836"/>
    </location>
</feature>
<feature type="compositionally biased region" description="Polar residues" evidence="1">
    <location>
        <begin position="66"/>
        <end position="89"/>
    </location>
</feature>
<keyword evidence="2" id="KW-1133">Transmembrane helix</keyword>
<dbReference type="EMBL" id="KB097599">
    <property type="protein sequence ID" value="ESN93587.1"/>
    <property type="molecule type" value="Genomic_DNA"/>
</dbReference>
<feature type="transmembrane region" description="Helical" evidence="2">
    <location>
        <begin position="665"/>
        <end position="695"/>
    </location>
</feature>
<dbReference type="Proteomes" id="UP000015101">
    <property type="component" value="Unassembled WGS sequence"/>
</dbReference>
<dbReference type="OrthoDB" id="5965014at2759"/>
<dbReference type="GeneID" id="20207805"/>
<dbReference type="EMBL" id="AMQM01007320">
    <property type="status" value="NOT_ANNOTATED_CDS"/>
    <property type="molecule type" value="Genomic_DNA"/>
</dbReference>